<evidence type="ECO:0000313" key="1">
    <source>
        <dbReference type="EMBL" id="MBK1826784.1"/>
    </source>
</evidence>
<dbReference type="EMBL" id="JAENII010000004">
    <property type="protein sequence ID" value="MBK1826784.1"/>
    <property type="molecule type" value="Genomic_DNA"/>
</dbReference>
<name>A0A934R7N9_9BACT</name>
<keyword evidence="2" id="KW-1185">Reference proteome</keyword>
<sequence length="68" mass="7845">MRMLYKSHRSEIIGLYQSHLETLGIETMLKNQFTEGTWSTDPDCPELWVLDSQQYEQAVVALQQLGVS</sequence>
<gene>
    <name evidence="1" type="ORF">JIN81_07125</name>
</gene>
<protein>
    <submittedName>
        <fullName evidence="1">DUF2007 domain-containing protein</fullName>
    </submittedName>
</protein>
<dbReference type="AlphaFoldDB" id="A0A934R7N9"/>
<organism evidence="1 2">
    <name type="scientific">Haloferula rosea</name>
    <dbReference type="NCBI Taxonomy" id="490093"/>
    <lineage>
        <taxon>Bacteria</taxon>
        <taxon>Pseudomonadati</taxon>
        <taxon>Verrucomicrobiota</taxon>
        <taxon>Verrucomicrobiia</taxon>
        <taxon>Verrucomicrobiales</taxon>
        <taxon>Verrucomicrobiaceae</taxon>
        <taxon>Haloferula</taxon>
    </lineage>
</organism>
<reference evidence="1" key="1">
    <citation type="submission" date="2021-01" db="EMBL/GenBank/DDBJ databases">
        <title>Modified the classification status of verrucomicrobia.</title>
        <authorList>
            <person name="Feng X."/>
        </authorList>
    </citation>
    <scope>NUCLEOTIDE SEQUENCE</scope>
    <source>
        <strain evidence="1">KCTC 22201</strain>
    </source>
</reference>
<dbReference type="RefSeq" id="WP_234044556.1">
    <property type="nucleotide sequence ID" value="NZ_JAENII010000004.1"/>
</dbReference>
<accession>A0A934R7N9</accession>
<proteinExistence type="predicted"/>
<comment type="caution">
    <text evidence="1">The sequence shown here is derived from an EMBL/GenBank/DDBJ whole genome shotgun (WGS) entry which is preliminary data.</text>
</comment>
<dbReference type="Proteomes" id="UP000658278">
    <property type="component" value="Unassembled WGS sequence"/>
</dbReference>
<evidence type="ECO:0000313" key="2">
    <source>
        <dbReference type="Proteomes" id="UP000658278"/>
    </source>
</evidence>